<gene>
    <name evidence="2" type="ORF">EV644_1448</name>
</gene>
<dbReference type="SUPFAM" id="SSF53474">
    <property type="entry name" value="alpha/beta-Hydrolases"/>
    <property type="match status" value="1"/>
</dbReference>
<accession>A0ABY2B697</accession>
<evidence type="ECO:0000313" key="2">
    <source>
        <dbReference type="EMBL" id="TCO08612.1"/>
    </source>
</evidence>
<evidence type="ECO:0000259" key="1">
    <source>
        <dbReference type="Pfam" id="PF00561"/>
    </source>
</evidence>
<dbReference type="GO" id="GO:0016787">
    <property type="term" value="F:hydrolase activity"/>
    <property type="evidence" value="ECO:0007669"/>
    <property type="project" value="UniProtKB-KW"/>
</dbReference>
<organism evidence="2 3">
    <name type="scientific">Kribbella orskensis</name>
    <dbReference type="NCBI Taxonomy" id="2512216"/>
    <lineage>
        <taxon>Bacteria</taxon>
        <taxon>Bacillati</taxon>
        <taxon>Actinomycetota</taxon>
        <taxon>Actinomycetes</taxon>
        <taxon>Propionibacteriales</taxon>
        <taxon>Kribbellaceae</taxon>
        <taxon>Kribbella</taxon>
    </lineage>
</organism>
<dbReference type="Pfam" id="PF00561">
    <property type="entry name" value="Abhydrolase_1"/>
    <property type="match status" value="1"/>
</dbReference>
<comment type="caution">
    <text evidence="2">The sequence shown here is derived from an EMBL/GenBank/DDBJ whole genome shotgun (WGS) entry which is preliminary data.</text>
</comment>
<dbReference type="EMBL" id="SLWM01000044">
    <property type="protein sequence ID" value="TCO08612.1"/>
    <property type="molecule type" value="Genomic_DNA"/>
</dbReference>
<proteinExistence type="predicted"/>
<reference evidence="2 3" key="1">
    <citation type="journal article" date="2015" name="Stand. Genomic Sci.">
        <title>Genomic Encyclopedia of Bacterial and Archaeal Type Strains, Phase III: the genomes of soil and plant-associated and newly described type strains.</title>
        <authorList>
            <person name="Whitman W.B."/>
            <person name="Woyke T."/>
            <person name="Klenk H.P."/>
            <person name="Zhou Y."/>
            <person name="Lilburn T.G."/>
            <person name="Beck B.J."/>
            <person name="De Vos P."/>
            <person name="Vandamme P."/>
            <person name="Eisen J.A."/>
            <person name="Garrity G."/>
            <person name="Hugenholtz P."/>
            <person name="Kyrpides N.C."/>
        </authorList>
    </citation>
    <scope>NUCLEOTIDE SEQUENCE [LARGE SCALE GENOMIC DNA]</scope>
    <source>
        <strain evidence="2 3">VKM Ac-2538</strain>
    </source>
</reference>
<evidence type="ECO:0000313" key="3">
    <source>
        <dbReference type="Proteomes" id="UP000295818"/>
    </source>
</evidence>
<name>A0ABY2B697_9ACTN</name>
<dbReference type="InterPro" id="IPR000073">
    <property type="entry name" value="AB_hydrolase_1"/>
</dbReference>
<dbReference type="InterPro" id="IPR029058">
    <property type="entry name" value="AB_hydrolase_fold"/>
</dbReference>
<sequence>MSALRWSTTLMTYARAGIGESQIPADPTPRLVSVAAEELRRLLAATDIAGPFTLVGHSIGALIGLVFAAQWPENLAGLVLVDATDIQLNLEIEEPILVFADGGREDHLSFDVVASADEVTRSGRALDVPSVVITSRVGRWLDVADPEPWRPFSLAQLDKRWQRHHRAFAADLGATHKVARLGGQYIQKDAPTIVAEAIDNLVDSAGRR</sequence>
<keyword evidence="2" id="KW-0378">Hydrolase</keyword>
<dbReference type="Gene3D" id="3.40.50.1820">
    <property type="entry name" value="alpha/beta hydrolase"/>
    <property type="match status" value="1"/>
</dbReference>
<feature type="domain" description="AB hydrolase-1" evidence="1">
    <location>
        <begin position="17"/>
        <end position="103"/>
    </location>
</feature>
<dbReference type="Proteomes" id="UP000295818">
    <property type="component" value="Unassembled WGS sequence"/>
</dbReference>
<protein>
    <submittedName>
        <fullName evidence="2">Alpha/beta hydrolase family protein</fullName>
    </submittedName>
</protein>
<keyword evidence="3" id="KW-1185">Reference proteome</keyword>